<organism evidence="1 2">
    <name type="scientific">Fusobacterium necrophorum subsp. funduliforme</name>
    <dbReference type="NCBI Taxonomy" id="143387"/>
    <lineage>
        <taxon>Bacteria</taxon>
        <taxon>Fusobacteriati</taxon>
        <taxon>Fusobacteriota</taxon>
        <taxon>Fusobacteriia</taxon>
        <taxon>Fusobacteriales</taxon>
        <taxon>Fusobacteriaceae</taxon>
        <taxon>Fusobacterium</taxon>
    </lineage>
</organism>
<name>A0A162J5W9_9FUSO</name>
<comment type="caution">
    <text evidence="1">The sequence shown here is derived from an EMBL/GenBank/DDBJ whole genome shotgun (WGS) entry which is preliminary data.</text>
</comment>
<evidence type="ECO:0000313" key="1">
    <source>
        <dbReference type="EMBL" id="KYL05194.1"/>
    </source>
</evidence>
<reference evidence="1 2" key="1">
    <citation type="submission" date="2016-03" db="EMBL/GenBank/DDBJ databases">
        <title>Comparative genomics of human isolates of Fusobacterium necrophorum.</title>
        <authorList>
            <person name="Jensen A."/>
            <person name="Bank S."/>
            <person name="Andersen P.S."/>
            <person name="Kristensen L.H."/>
            <person name="Prag J."/>
        </authorList>
    </citation>
    <scope>NUCLEOTIDE SEQUENCE [LARGE SCALE GENOMIC DNA]</scope>
    <source>
        <strain evidence="1 2">LS_1264</strain>
    </source>
</reference>
<gene>
    <name evidence="1" type="ORF">A2J07_00230</name>
</gene>
<sequence>MKSWKLEEDVKELLKNELLNLVEAVQNGHHFYLQDIITFIFEYCGYNANGAYTMWTDECEDNVLQYIKEEGFEILHDLIENYGDKIIGNPHILEMVFLEMKGQEMISNITFKNIDPEEEITKPEQMLAFINEINIELVLGIKFED</sequence>
<evidence type="ECO:0000313" key="2">
    <source>
        <dbReference type="Proteomes" id="UP000075816"/>
    </source>
</evidence>
<dbReference type="AlphaFoldDB" id="A0A162J5W9"/>
<accession>A0A162J5W9</accession>
<dbReference type="RefSeq" id="WP_062680645.1">
    <property type="nucleotide sequence ID" value="NZ_LVEA01000001.1"/>
</dbReference>
<dbReference type="Proteomes" id="UP000075816">
    <property type="component" value="Unassembled WGS sequence"/>
</dbReference>
<dbReference type="EMBL" id="LVEA01000001">
    <property type="protein sequence ID" value="KYL05194.1"/>
    <property type="molecule type" value="Genomic_DNA"/>
</dbReference>
<protein>
    <submittedName>
        <fullName evidence="1">Uncharacterized protein</fullName>
    </submittedName>
</protein>
<proteinExistence type="predicted"/>